<name>A0A9D1D634_9FIRM</name>
<accession>A0A9D1D634</accession>
<sequence length="334" mass="37195">MEIIVTGAASFVGAAAVREFLNRGHRVLGILRPDSKTREVLETSCREWIENGQLILVENDLQTPEKLPGLIGEKLSGTEKCFFHFGWGGSGSGARNDRELQKNNLEASLNTIRAAKELGCGRFFFSGSQAEYGLHREMTTEESVCAPRSAYGEAKLAMRRDGEILCKSLGIRYIHGRIFSVYGPGDHPWTLVETCLDACMNGMEIRLGACTQLWNFLYMDDLARALADLAELPEDVLTSLDNPVFNLAGEETKPLKSFVEEINSLCGGRGTLVYGARTENAEGLVHLNPSIEKLKTVTGWRQETDFRQGIQKLMIDKREKKDTMGNVDRKSRKE</sequence>
<comment type="caution">
    <text evidence="3">The sequence shown here is derived from an EMBL/GenBank/DDBJ whole genome shotgun (WGS) entry which is preliminary data.</text>
</comment>
<evidence type="ECO:0000313" key="4">
    <source>
        <dbReference type="Proteomes" id="UP000824250"/>
    </source>
</evidence>
<dbReference type="InterPro" id="IPR036291">
    <property type="entry name" value="NAD(P)-bd_dom_sf"/>
</dbReference>
<feature type="domain" description="NAD-dependent epimerase/dehydratase" evidence="2">
    <location>
        <begin position="3"/>
        <end position="235"/>
    </location>
</feature>
<dbReference type="PANTHER" id="PTHR43000">
    <property type="entry name" value="DTDP-D-GLUCOSE 4,6-DEHYDRATASE-RELATED"/>
    <property type="match status" value="1"/>
</dbReference>
<evidence type="ECO:0000256" key="1">
    <source>
        <dbReference type="ARBA" id="ARBA00007637"/>
    </source>
</evidence>
<dbReference type="InterPro" id="IPR001509">
    <property type="entry name" value="Epimerase_deHydtase"/>
</dbReference>
<dbReference type="Pfam" id="PF01370">
    <property type="entry name" value="Epimerase"/>
    <property type="match status" value="1"/>
</dbReference>
<reference evidence="3" key="1">
    <citation type="submission" date="2020-10" db="EMBL/GenBank/DDBJ databases">
        <authorList>
            <person name="Gilroy R."/>
        </authorList>
    </citation>
    <scope>NUCLEOTIDE SEQUENCE</scope>
    <source>
        <strain evidence="3">CHK180-2868</strain>
    </source>
</reference>
<gene>
    <name evidence="3" type="ORF">IAB28_04560</name>
</gene>
<dbReference type="Gene3D" id="3.40.50.720">
    <property type="entry name" value="NAD(P)-binding Rossmann-like Domain"/>
    <property type="match status" value="1"/>
</dbReference>
<dbReference type="SUPFAM" id="SSF51735">
    <property type="entry name" value="NAD(P)-binding Rossmann-fold domains"/>
    <property type="match status" value="1"/>
</dbReference>
<dbReference type="AlphaFoldDB" id="A0A9D1D634"/>
<comment type="similarity">
    <text evidence="1">Belongs to the NAD(P)-dependent epimerase/dehydratase family.</text>
</comment>
<proteinExistence type="inferred from homology"/>
<evidence type="ECO:0000259" key="2">
    <source>
        <dbReference type="Pfam" id="PF01370"/>
    </source>
</evidence>
<reference evidence="3" key="2">
    <citation type="journal article" date="2021" name="PeerJ">
        <title>Extensive microbial diversity within the chicken gut microbiome revealed by metagenomics and culture.</title>
        <authorList>
            <person name="Gilroy R."/>
            <person name="Ravi A."/>
            <person name="Getino M."/>
            <person name="Pursley I."/>
            <person name="Horton D.L."/>
            <person name="Alikhan N.F."/>
            <person name="Baker D."/>
            <person name="Gharbi K."/>
            <person name="Hall N."/>
            <person name="Watson M."/>
            <person name="Adriaenssens E.M."/>
            <person name="Foster-Nyarko E."/>
            <person name="Jarju S."/>
            <person name="Secka A."/>
            <person name="Antonio M."/>
            <person name="Oren A."/>
            <person name="Chaudhuri R.R."/>
            <person name="La Ragione R."/>
            <person name="Hildebrand F."/>
            <person name="Pallen M.J."/>
        </authorList>
    </citation>
    <scope>NUCLEOTIDE SEQUENCE</scope>
    <source>
        <strain evidence="3">CHK180-2868</strain>
    </source>
</reference>
<evidence type="ECO:0000313" key="3">
    <source>
        <dbReference type="EMBL" id="HIR05219.1"/>
    </source>
</evidence>
<protein>
    <submittedName>
        <fullName evidence="3">NAD(P)-dependent oxidoreductase</fullName>
    </submittedName>
</protein>
<dbReference type="Proteomes" id="UP000824250">
    <property type="component" value="Unassembled WGS sequence"/>
</dbReference>
<dbReference type="CDD" id="cd08946">
    <property type="entry name" value="SDR_e"/>
    <property type="match status" value="1"/>
</dbReference>
<dbReference type="EMBL" id="DVGC01000025">
    <property type="protein sequence ID" value="HIR05219.1"/>
    <property type="molecule type" value="Genomic_DNA"/>
</dbReference>
<organism evidence="3 4">
    <name type="scientific">Candidatus Copromonas faecavium</name>
    <name type="common">nom. illeg.</name>
    <dbReference type="NCBI Taxonomy" id="2840740"/>
    <lineage>
        <taxon>Bacteria</taxon>
        <taxon>Bacillati</taxon>
        <taxon>Bacillota</taxon>
        <taxon>Clostridia</taxon>
        <taxon>Lachnospirales</taxon>
        <taxon>Lachnospiraceae</taxon>
        <taxon>Candidatus Copromonas (nom. illeg.)</taxon>
    </lineage>
</organism>